<dbReference type="EMBL" id="CAXLJM020000062">
    <property type="protein sequence ID" value="CAL8120063.1"/>
    <property type="molecule type" value="Genomic_DNA"/>
</dbReference>
<gene>
    <name evidence="1" type="ORF">ODALV1_LOCUS18834</name>
</gene>
<name>A0ABP1R6T4_9HEXA</name>
<protein>
    <recommendedName>
        <fullName evidence="3">Retrotransposon gag domain-containing protein</fullName>
    </recommendedName>
</protein>
<dbReference type="Proteomes" id="UP001642540">
    <property type="component" value="Unassembled WGS sequence"/>
</dbReference>
<comment type="caution">
    <text evidence="1">The sequence shown here is derived from an EMBL/GenBank/DDBJ whole genome shotgun (WGS) entry which is preliminary data.</text>
</comment>
<proteinExistence type="predicted"/>
<reference evidence="1 2" key="1">
    <citation type="submission" date="2024-08" db="EMBL/GenBank/DDBJ databases">
        <authorList>
            <person name="Cucini C."/>
            <person name="Frati F."/>
        </authorList>
    </citation>
    <scope>NUCLEOTIDE SEQUENCE [LARGE SCALE GENOMIC DNA]</scope>
</reference>
<evidence type="ECO:0008006" key="3">
    <source>
        <dbReference type="Google" id="ProtNLM"/>
    </source>
</evidence>
<accession>A0ABP1R6T4</accession>
<sequence length="304" mass="35644">MEMDFSTSMDMPVGFEIIANDQMVIYDYDRVEGIRFIRRDDQMGPMLLDSSAAEETEVEIVAQPSSLPAAPGNMEFLSRTERKCYLREVASNPQIPQDVKNENCLRYLKKLHKSCKNGENEINEELLAKCMTKTLKLRWFEIVQLRLGLQTIVKHFPPLRNFNQIRQEFQRITKRDVKEFEARFHDLLYGTTSISFKSASEWQKLLHFIKSNVSAPFGSEFLTYFFRVEDEGTKIKNLHRKNPTIVIFESVQKDNCASVYCEKVKIVSGLSFHMALLAAYYLHKIFFLRYLKDDETLWEEMDKI</sequence>
<evidence type="ECO:0000313" key="1">
    <source>
        <dbReference type="EMBL" id="CAL8120063.1"/>
    </source>
</evidence>
<organism evidence="1 2">
    <name type="scientific">Orchesella dallaii</name>
    <dbReference type="NCBI Taxonomy" id="48710"/>
    <lineage>
        <taxon>Eukaryota</taxon>
        <taxon>Metazoa</taxon>
        <taxon>Ecdysozoa</taxon>
        <taxon>Arthropoda</taxon>
        <taxon>Hexapoda</taxon>
        <taxon>Collembola</taxon>
        <taxon>Entomobryomorpha</taxon>
        <taxon>Entomobryoidea</taxon>
        <taxon>Orchesellidae</taxon>
        <taxon>Orchesellinae</taxon>
        <taxon>Orchesella</taxon>
    </lineage>
</organism>
<keyword evidence="2" id="KW-1185">Reference proteome</keyword>
<evidence type="ECO:0000313" key="2">
    <source>
        <dbReference type="Proteomes" id="UP001642540"/>
    </source>
</evidence>